<keyword evidence="3" id="KW-1185">Reference proteome</keyword>
<reference evidence="2" key="1">
    <citation type="submission" date="2025-08" db="UniProtKB">
        <authorList>
            <consortium name="Ensembl"/>
        </authorList>
    </citation>
    <scope>IDENTIFICATION</scope>
</reference>
<feature type="region of interest" description="Disordered" evidence="1">
    <location>
        <begin position="20"/>
        <end position="51"/>
    </location>
</feature>
<protein>
    <submittedName>
        <fullName evidence="2">Uncharacterized protein</fullName>
    </submittedName>
</protein>
<dbReference type="Ensembl" id="ENSACDT00005006263.1">
    <property type="protein sequence ID" value="ENSACDP00005005229.1"/>
    <property type="gene ID" value="ENSACDG00005003829.1"/>
</dbReference>
<evidence type="ECO:0000313" key="3">
    <source>
        <dbReference type="Proteomes" id="UP000694521"/>
    </source>
</evidence>
<accession>A0A8B9DF17</accession>
<name>A0A8B9DF17_ANSCY</name>
<evidence type="ECO:0000256" key="1">
    <source>
        <dbReference type="SAM" id="MobiDB-lite"/>
    </source>
</evidence>
<dbReference type="AlphaFoldDB" id="A0A8B9DF17"/>
<evidence type="ECO:0000313" key="2">
    <source>
        <dbReference type="Ensembl" id="ENSACDP00005005229.1"/>
    </source>
</evidence>
<organism evidence="2 3">
    <name type="scientific">Anser cygnoides</name>
    <name type="common">Swan goose</name>
    <dbReference type="NCBI Taxonomy" id="8845"/>
    <lineage>
        <taxon>Eukaryota</taxon>
        <taxon>Metazoa</taxon>
        <taxon>Chordata</taxon>
        <taxon>Craniata</taxon>
        <taxon>Vertebrata</taxon>
        <taxon>Euteleostomi</taxon>
        <taxon>Archelosauria</taxon>
        <taxon>Archosauria</taxon>
        <taxon>Dinosauria</taxon>
        <taxon>Saurischia</taxon>
        <taxon>Theropoda</taxon>
        <taxon>Coelurosauria</taxon>
        <taxon>Aves</taxon>
        <taxon>Neognathae</taxon>
        <taxon>Galloanserae</taxon>
        <taxon>Anseriformes</taxon>
        <taxon>Anatidae</taxon>
        <taxon>Anserinae</taxon>
        <taxon>Anser</taxon>
    </lineage>
</organism>
<sequence>MQAGPARPEDVDPLLAVVGHRQAPRLGARRHPRGVDQSPPAHCKQRRHLLR</sequence>
<proteinExistence type="predicted"/>
<dbReference type="Proteomes" id="UP000694521">
    <property type="component" value="Unplaced"/>
</dbReference>
<reference evidence="2" key="2">
    <citation type="submission" date="2025-09" db="UniProtKB">
        <authorList>
            <consortium name="Ensembl"/>
        </authorList>
    </citation>
    <scope>IDENTIFICATION</scope>
</reference>